<sequence>MQQKIIFQNEAPKNVLTKDGTVFYSEYFLEQKRADNYFLRLSKEIEWKHDEIIMFGKKIVTQRKVAWYGDEGLLYSYSNTVKTALPWTTTLLEIKQLVEDQTNEKYNSCLLNFYQDGSEGMGWHSDNEKELKKHGTIASVSLGANRKFSFKHNETKEKVDLQLHHGSCIVMKGKTQTYWKHQLPKSKKVKDPRINLTFRFIDTQ</sequence>
<keyword evidence="5 10" id="KW-0223">Dioxygenase</keyword>
<dbReference type="InterPro" id="IPR032854">
    <property type="entry name" value="ALKBH3"/>
</dbReference>
<evidence type="ECO:0000256" key="7">
    <source>
        <dbReference type="ARBA" id="ARBA00023004"/>
    </source>
</evidence>
<evidence type="ECO:0000256" key="1">
    <source>
        <dbReference type="ARBA" id="ARBA00001954"/>
    </source>
</evidence>
<dbReference type="PANTHER" id="PTHR31212">
    <property type="entry name" value="ALPHA-KETOGLUTARATE-DEPENDENT DIOXYGENASE ALKB HOMOLOG 3"/>
    <property type="match status" value="1"/>
</dbReference>
<evidence type="ECO:0000256" key="3">
    <source>
        <dbReference type="ARBA" id="ARBA00022763"/>
    </source>
</evidence>
<evidence type="ECO:0000313" key="11">
    <source>
        <dbReference type="Proteomes" id="UP000236654"/>
    </source>
</evidence>
<dbReference type="AlphaFoldDB" id="A0A2I0QZS9"/>
<name>A0A2I0QZS9_9FLAO</name>
<gene>
    <name evidence="10" type="ORF">CW751_14155</name>
</gene>
<dbReference type="GO" id="GO:0006307">
    <property type="term" value="P:DNA alkylation repair"/>
    <property type="evidence" value="ECO:0007669"/>
    <property type="project" value="InterPro"/>
</dbReference>
<keyword evidence="4" id="KW-0460">Magnesium</keyword>
<dbReference type="EMBL" id="PJNI01000022">
    <property type="protein sequence ID" value="PKR79630.1"/>
    <property type="molecule type" value="Genomic_DNA"/>
</dbReference>
<dbReference type="InterPro" id="IPR037151">
    <property type="entry name" value="AlkB-like_sf"/>
</dbReference>
<keyword evidence="2" id="KW-0479">Metal-binding</keyword>
<dbReference type="GO" id="GO:0046872">
    <property type="term" value="F:metal ion binding"/>
    <property type="evidence" value="ECO:0007669"/>
    <property type="project" value="UniProtKB-KW"/>
</dbReference>
<dbReference type="InterPro" id="IPR027450">
    <property type="entry name" value="AlkB-like"/>
</dbReference>
<dbReference type="Pfam" id="PF13532">
    <property type="entry name" value="2OG-FeII_Oxy_2"/>
    <property type="match status" value="1"/>
</dbReference>
<evidence type="ECO:0000259" key="9">
    <source>
        <dbReference type="PROSITE" id="PS51471"/>
    </source>
</evidence>
<evidence type="ECO:0000256" key="8">
    <source>
        <dbReference type="ARBA" id="ARBA00023204"/>
    </source>
</evidence>
<evidence type="ECO:0000313" key="10">
    <source>
        <dbReference type="EMBL" id="PKR79630.1"/>
    </source>
</evidence>
<dbReference type="Proteomes" id="UP000236654">
    <property type="component" value="Unassembled WGS sequence"/>
</dbReference>
<dbReference type="Gene3D" id="2.60.120.590">
    <property type="entry name" value="Alpha-ketoglutarate-dependent dioxygenase AlkB-like"/>
    <property type="match status" value="1"/>
</dbReference>
<reference evidence="10 11" key="1">
    <citation type="submission" date="2017-12" db="EMBL/GenBank/DDBJ databases">
        <title>The draft genome sequence of Brumimicrobium saltpan LHR20.</title>
        <authorList>
            <person name="Do Z.-J."/>
            <person name="Luo H.-R."/>
        </authorList>
    </citation>
    <scope>NUCLEOTIDE SEQUENCE [LARGE SCALE GENOMIC DNA]</scope>
    <source>
        <strain evidence="10 11">LHR20</strain>
    </source>
</reference>
<dbReference type="RefSeq" id="WP_101335681.1">
    <property type="nucleotide sequence ID" value="NZ_PJNI01000022.1"/>
</dbReference>
<evidence type="ECO:0000256" key="5">
    <source>
        <dbReference type="ARBA" id="ARBA00022964"/>
    </source>
</evidence>
<organism evidence="10 11">
    <name type="scientific">Brumimicrobium salinarum</name>
    <dbReference type="NCBI Taxonomy" id="2058658"/>
    <lineage>
        <taxon>Bacteria</taxon>
        <taxon>Pseudomonadati</taxon>
        <taxon>Bacteroidota</taxon>
        <taxon>Flavobacteriia</taxon>
        <taxon>Flavobacteriales</taxon>
        <taxon>Crocinitomicaceae</taxon>
        <taxon>Brumimicrobium</taxon>
    </lineage>
</organism>
<dbReference type="FunFam" id="2.60.120.590:FF:000004">
    <property type="entry name" value="DNA oxidative demethylase ALKBH2"/>
    <property type="match status" value="1"/>
</dbReference>
<evidence type="ECO:0000256" key="4">
    <source>
        <dbReference type="ARBA" id="ARBA00022842"/>
    </source>
</evidence>
<dbReference type="SUPFAM" id="SSF51197">
    <property type="entry name" value="Clavaminate synthase-like"/>
    <property type="match status" value="1"/>
</dbReference>
<keyword evidence="8" id="KW-0234">DNA repair</keyword>
<dbReference type="GO" id="GO:0032451">
    <property type="term" value="F:demethylase activity"/>
    <property type="evidence" value="ECO:0007669"/>
    <property type="project" value="UniProtKB-ARBA"/>
</dbReference>
<evidence type="ECO:0000256" key="2">
    <source>
        <dbReference type="ARBA" id="ARBA00022723"/>
    </source>
</evidence>
<dbReference type="GO" id="GO:0051213">
    <property type="term" value="F:dioxygenase activity"/>
    <property type="evidence" value="ECO:0007669"/>
    <property type="project" value="UniProtKB-KW"/>
</dbReference>
<dbReference type="OrthoDB" id="190276at2"/>
<proteinExistence type="predicted"/>
<dbReference type="PROSITE" id="PS51471">
    <property type="entry name" value="FE2OG_OXY"/>
    <property type="match status" value="1"/>
</dbReference>
<evidence type="ECO:0000256" key="6">
    <source>
        <dbReference type="ARBA" id="ARBA00023002"/>
    </source>
</evidence>
<comment type="cofactor">
    <cofactor evidence="1">
        <name>Fe(2+)</name>
        <dbReference type="ChEBI" id="CHEBI:29033"/>
    </cofactor>
</comment>
<dbReference type="InterPro" id="IPR005123">
    <property type="entry name" value="Oxoglu/Fe-dep_dioxygenase_dom"/>
</dbReference>
<keyword evidence="11" id="KW-1185">Reference proteome</keyword>
<keyword evidence="6" id="KW-0560">Oxidoreductase</keyword>
<keyword evidence="7" id="KW-0408">Iron</keyword>
<keyword evidence="3" id="KW-0227">DNA damage</keyword>
<dbReference type="GO" id="GO:0016787">
    <property type="term" value="F:hydrolase activity"/>
    <property type="evidence" value="ECO:0007669"/>
    <property type="project" value="UniProtKB-ARBA"/>
</dbReference>
<dbReference type="PANTHER" id="PTHR31212:SF4">
    <property type="entry name" value="ALPHA-KETOGLUTARATE-DEPENDENT DIOXYGENASE ALKB HOMOLOG 3"/>
    <property type="match status" value="1"/>
</dbReference>
<comment type="caution">
    <text evidence="10">The sequence shown here is derived from an EMBL/GenBank/DDBJ whole genome shotgun (WGS) entry which is preliminary data.</text>
</comment>
<feature type="domain" description="Fe2OG dioxygenase" evidence="9">
    <location>
        <begin position="105"/>
        <end position="202"/>
    </location>
</feature>
<dbReference type="GO" id="GO:0140097">
    <property type="term" value="F:catalytic activity, acting on DNA"/>
    <property type="evidence" value="ECO:0007669"/>
    <property type="project" value="UniProtKB-ARBA"/>
</dbReference>
<protein>
    <submittedName>
        <fullName evidence="10">Alpha-ketoglutarate-dependent dioxygenase AlkB</fullName>
    </submittedName>
</protein>
<accession>A0A2I0QZS9</accession>
<dbReference type="GO" id="GO:0016705">
    <property type="term" value="F:oxidoreductase activity, acting on paired donors, with incorporation or reduction of molecular oxygen"/>
    <property type="evidence" value="ECO:0007669"/>
    <property type="project" value="UniProtKB-ARBA"/>
</dbReference>